<dbReference type="InterPro" id="IPR036282">
    <property type="entry name" value="Glutathione-S-Trfase_C_sf"/>
</dbReference>
<dbReference type="STRING" id="45072.Lqua_1883"/>
<dbReference type="InterPro" id="IPR036249">
    <property type="entry name" value="Thioredoxin-like_sf"/>
</dbReference>
<proteinExistence type="inferred from homology"/>
<sequence>MILYSASSSYYSMIGRYALLEAGLPFELRRMDIHLAKEQLSAWYMKINPAMTVPALVDKDQIWTDSQDILKYAATRAGDQWMDADADCASRIEQLVRDHYSITIERLTFGKALSSIAPLRFIALRMIRNAIHSLEAQLSTSSDKTALEAKINLNQQRLAYFTEGNLADKLEVERNNVRSFLEQLPTPETCLFGDKISSVDIVTVVLFGRLKMIGEYQLVQSSELIDWFKRMQLRPAYKKADIWTYFQPWRIVLKR</sequence>
<evidence type="ECO:0000259" key="2">
    <source>
        <dbReference type="PROSITE" id="PS50404"/>
    </source>
</evidence>
<evidence type="ECO:0000313" key="4">
    <source>
        <dbReference type="EMBL" id="STY18316.1"/>
    </source>
</evidence>
<name>A0A378KVB9_9GAMM</name>
<dbReference type="InterPro" id="IPR004045">
    <property type="entry name" value="Glutathione_S-Trfase_N"/>
</dbReference>
<evidence type="ECO:0000313" key="6">
    <source>
        <dbReference type="Proteomes" id="UP000254230"/>
    </source>
</evidence>
<dbReference type="GO" id="GO:0006626">
    <property type="term" value="P:protein targeting to mitochondrion"/>
    <property type="evidence" value="ECO:0007669"/>
    <property type="project" value="TreeGrafter"/>
</dbReference>
<dbReference type="Gene3D" id="3.40.30.10">
    <property type="entry name" value="Glutaredoxin"/>
    <property type="match status" value="2"/>
</dbReference>
<dbReference type="Gene3D" id="1.20.1050.10">
    <property type="match status" value="1"/>
</dbReference>
<reference evidence="4 6" key="2">
    <citation type="submission" date="2018-06" db="EMBL/GenBank/DDBJ databases">
        <authorList>
            <consortium name="Pathogen Informatics"/>
            <person name="Doyle S."/>
        </authorList>
    </citation>
    <scope>NUCLEOTIDE SEQUENCE [LARGE SCALE GENOMIC DNA]</scope>
    <source>
        <strain evidence="4 6">NCTC12376</strain>
    </source>
</reference>
<dbReference type="GO" id="GO:0016740">
    <property type="term" value="F:transferase activity"/>
    <property type="evidence" value="ECO:0007669"/>
    <property type="project" value="UniProtKB-KW"/>
</dbReference>
<protein>
    <submittedName>
        <fullName evidence="4">Glutathionine S-transferase</fullName>
    </submittedName>
</protein>
<dbReference type="Proteomes" id="UP000254230">
    <property type="component" value="Unassembled WGS sequence"/>
</dbReference>
<accession>A0A378KVB9</accession>
<dbReference type="SUPFAM" id="SSF47616">
    <property type="entry name" value="GST C-terminal domain-like"/>
    <property type="match status" value="1"/>
</dbReference>
<comment type="similarity">
    <text evidence="1">Belongs to the GST superfamily.</text>
</comment>
<dbReference type="PROSITE" id="PS50404">
    <property type="entry name" value="GST_NTER"/>
    <property type="match status" value="1"/>
</dbReference>
<keyword evidence="4" id="KW-0808">Transferase</keyword>
<dbReference type="OrthoDB" id="9810080at2"/>
<evidence type="ECO:0000256" key="1">
    <source>
        <dbReference type="ARBA" id="ARBA00007409"/>
    </source>
</evidence>
<dbReference type="PANTHER" id="PTHR44188:SF1">
    <property type="entry name" value="GDAP1, ISOFORM A"/>
    <property type="match status" value="1"/>
</dbReference>
<organism evidence="4 6">
    <name type="scientific">Legionella quateirensis</name>
    <dbReference type="NCBI Taxonomy" id="45072"/>
    <lineage>
        <taxon>Bacteria</taxon>
        <taxon>Pseudomonadati</taxon>
        <taxon>Pseudomonadota</taxon>
        <taxon>Gammaproteobacteria</taxon>
        <taxon>Legionellales</taxon>
        <taxon>Legionellaceae</taxon>
        <taxon>Legionella</taxon>
    </lineage>
</organism>
<gene>
    <name evidence="3" type="ORF">Lqua_1883</name>
    <name evidence="4" type="ORF">NCTC12376_02134</name>
</gene>
<dbReference type="EMBL" id="UGOW01000001">
    <property type="protein sequence ID" value="STY18316.1"/>
    <property type="molecule type" value="Genomic_DNA"/>
</dbReference>
<dbReference type="Proteomes" id="UP000054639">
    <property type="component" value="Unassembled WGS sequence"/>
</dbReference>
<keyword evidence="5" id="KW-1185">Reference proteome</keyword>
<evidence type="ECO:0000313" key="5">
    <source>
        <dbReference type="Proteomes" id="UP000054639"/>
    </source>
</evidence>
<reference evidence="3 5" key="1">
    <citation type="submission" date="2015-11" db="EMBL/GenBank/DDBJ databases">
        <title>Genomic analysis of 38 Legionella species identifies large and diverse effector repertoires.</title>
        <authorList>
            <person name="Burstein D."/>
            <person name="Amaro F."/>
            <person name="Zusman T."/>
            <person name="Lifshitz Z."/>
            <person name="Cohen O."/>
            <person name="Gilbert J.A."/>
            <person name="Pupko T."/>
            <person name="Shuman H.A."/>
            <person name="Segal G."/>
        </authorList>
    </citation>
    <scope>NUCLEOTIDE SEQUENCE [LARGE SCALE GENOMIC DNA]</scope>
    <source>
        <strain evidence="3 5">ATCC 49507</strain>
    </source>
</reference>
<dbReference type="PANTHER" id="PTHR44188">
    <property type="entry name" value="GDAP1, ISOFORM A"/>
    <property type="match status" value="1"/>
</dbReference>
<dbReference type="SUPFAM" id="SSF52833">
    <property type="entry name" value="Thioredoxin-like"/>
    <property type="match status" value="1"/>
</dbReference>
<dbReference type="GO" id="GO:0008053">
    <property type="term" value="P:mitochondrial fusion"/>
    <property type="evidence" value="ECO:0007669"/>
    <property type="project" value="TreeGrafter"/>
</dbReference>
<dbReference type="GO" id="GO:0000266">
    <property type="term" value="P:mitochondrial fission"/>
    <property type="evidence" value="ECO:0007669"/>
    <property type="project" value="TreeGrafter"/>
</dbReference>
<feature type="domain" description="GST N-terminal" evidence="2">
    <location>
        <begin position="1"/>
        <end position="81"/>
    </location>
</feature>
<dbReference type="EMBL" id="LNYR01000022">
    <property type="protein sequence ID" value="KTD48354.1"/>
    <property type="molecule type" value="Genomic_DNA"/>
</dbReference>
<dbReference type="Pfam" id="PF13417">
    <property type="entry name" value="GST_N_3"/>
    <property type="match status" value="1"/>
</dbReference>
<dbReference type="RefSeq" id="WP_058474051.1">
    <property type="nucleotide sequence ID" value="NZ_CAAAIL010000015.1"/>
</dbReference>
<evidence type="ECO:0000313" key="3">
    <source>
        <dbReference type="EMBL" id="KTD48354.1"/>
    </source>
</evidence>
<dbReference type="AlphaFoldDB" id="A0A378KVB9"/>